<name>A0A811UW39_CERCA</name>
<feature type="chain" id="PRO_5032677415" evidence="1">
    <location>
        <begin position="33"/>
        <end position="134"/>
    </location>
</feature>
<feature type="signal peptide" evidence="1">
    <location>
        <begin position="1"/>
        <end position="32"/>
    </location>
</feature>
<evidence type="ECO:0000313" key="2">
    <source>
        <dbReference type="EMBL" id="CAD7002538.1"/>
    </source>
</evidence>
<protein>
    <submittedName>
        <fullName evidence="2">(Mediterranean fruit fly) hypothetical protein</fullName>
    </submittedName>
</protein>
<keyword evidence="1" id="KW-0732">Signal</keyword>
<evidence type="ECO:0000313" key="3">
    <source>
        <dbReference type="Proteomes" id="UP000606786"/>
    </source>
</evidence>
<dbReference type="Proteomes" id="UP000606786">
    <property type="component" value="Unassembled WGS sequence"/>
</dbReference>
<dbReference type="EMBL" id="CAJHJT010000034">
    <property type="protein sequence ID" value="CAD7002538.1"/>
    <property type="molecule type" value="Genomic_DNA"/>
</dbReference>
<comment type="caution">
    <text evidence="2">The sequence shown here is derived from an EMBL/GenBank/DDBJ whole genome shotgun (WGS) entry which is preliminary data.</text>
</comment>
<accession>A0A811UW39</accession>
<gene>
    <name evidence="2" type="ORF">CCAP1982_LOCUS11027</name>
</gene>
<sequence length="134" mass="15486">MLLHATAHMHTFKMVLLLLFAVCCLQLQLKLATCWLADRLTRLSVVARAHTYVCTYIPTRLWQSHSACAYACVCQCMCDLVSLWLCFNAGVAAELTIFVFPFVLWSTGCCCYYYYYHHHFCCCCFRQSINLRIA</sequence>
<reference evidence="2" key="1">
    <citation type="submission" date="2020-11" db="EMBL/GenBank/DDBJ databases">
        <authorList>
            <person name="Whitehead M."/>
        </authorList>
    </citation>
    <scope>NUCLEOTIDE SEQUENCE</scope>
    <source>
        <strain evidence="2">EGII</strain>
    </source>
</reference>
<evidence type="ECO:0000256" key="1">
    <source>
        <dbReference type="SAM" id="SignalP"/>
    </source>
</evidence>
<proteinExistence type="predicted"/>
<organism evidence="2 3">
    <name type="scientific">Ceratitis capitata</name>
    <name type="common">Mediterranean fruit fly</name>
    <name type="synonym">Tephritis capitata</name>
    <dbReference type="NCBI Taxonomy" id="7213"/>
    <lineage>
        <taxon>Eukaryota</taxon>
        <taxon>Metazoa</taxon>
        <taxon>Ecdysozoa</taxon>
        <taxon>Arthropoda</taxon>
        <taxon>Hexapoda</taxon>
        <taxon>Insecta</taxon>
        <taxon>Pterygota</taxon>
        <taxon>Neoptera</taxon>
        <taxon>Endopterygota</taxon>
        <taxon>Diptera</taxon>
        <taxon>Brachycera</taxon>
        <taxon>Muscomorpha</taxon>
        <taxon>Tephritoidea</taxon>
        <taxon>Tephritidae</taxon>
        <taxon>Ceratitis</taxon>
        <taxon>Ceratitis</taxon>
    </lineage>
</organism>
<dbReference type="AlphaFoldDB" id="A0A811UW39"/>
<keyword evidence="3" id="KW-1185">Reference proteome</keyword>